<dbReference type="EMBL" id="CP016379">
    <property type="protein sequence ID" value="AZR73259.1"/>
    <property type="molecule type" value="Genomic_DNA"/>
</dbReference>
<feature type="binding site" evidence="5">
    <location>
        <position position="165"/>
    </location>
    <ligand>
        <name>Mn(2+)</name>
        <dbReference type="ChEBI" id="CHEBI:29035"/>
        <label>2</label>
    </ligand>
</feature>
<dbReference type="PANTHER" id="PTHR11014">
    <property type="entry name" value="PEPTIDASE M20 FAMILY MEMBER"/>
    <property type="match status" value="1"/>
</dbReference>
<comment type="catalytic activity">
    <reaction evidence="4">
        <text>N-acetyl-L-cysteine + H2O = L-cysteine + acetate</text>
        <dbReference type="Rhea" id="RHEA:75515"/>
        <dbReference type="ChEBI" id="CHEBI:15377"/>
        <dbReference type="ChEBI" id="CHEBI:30089"/>
        <dbReference type="ChEBI" id="CHEBI:35235"/>
        <dbReference type="ChEBI" id="CHEBI:78236"/>
    </reaction>
    <physiologicalReaction direction="left-to-right" evidence="4">
        <dbReference type="Rhea" id="RHEA:75516"/>
    </physiologicalReaction>
</comment>
<feature type="binding site" evidence="5">
    <location>
        <position position="365"/>
    </location>
    <ligand>
        <name>Mn(2+)</name>
        <dbReference type="ChEBI" id="CHEBI:29035"/>
        <label>2</label>
    </ligand>
</feature>
<dbReference type="Gene3D" id="3.30.70.360">
    <property type="match status" value="1"/>
</dbReference>
<dbReference type="InterPro" id="IPR017439">
    <property type="entry name" value="Amidohydrolase"/>
</dbReference>
<dbReference type="OrthoDB" id="9776731at2"/>
<dbReference type="InterPro" id="IPR011650">
    <property type="entry name" value="Peptidase_M20_dimer"/>
</dbReference>
<dbReference type="NCBIfam" id="TIGR01891">
    <property type="entry name" value="amidohydrolases"/>
    <property type="match status" value="1"/>
</dbReference>
<keyword evidence="3" id="KW-0378">Hydrolase</keyword>
<dbReference type="FunFam" id="3.30.70.360:FF:000001">
    <property type="entry name" value="N-acetyldiaminopimelate deacetylase"/>
    <property type="match status" value="1"/>
</dbReference>
<evidence type="ECO:0000313" key="8">
    <source>
        <dbReference type="Proteomes" id="UP000267250"/>
    </source>
</evidence>
<keyword evidence="2 5" id="KW-0479">Metal-binding</keyword>
<dbReference type="RefSeq" id="WP_127016587.1">
    <property type="nucleotide sequence ID" value="NZ_CP016379.1"/>
</dbReference>
<feature type="domain" description="Peptidase M20 dimerisation" evidence="6">
    <location>
        <begin position="188"/>
        <end position="281"/>
    </location>
</feature>
<reference evidence="7 8" key="1">
    <citation type="submission" date="2016-07" db="EMBL/GenBank/DDBJ databases">
        <title>Genome and transcriptome analysis of iron-reducing fermentative bacteria Anoxybacter fermentans.</title>
        <authorList>
            <person name="Zeng X."/>
            <person name="Shao Z."/>
        </authorList>
    </citation>
    <scope>NUCLEOTIDE SEQUENCE [LARGE SCALE GENOMIC DNA]</scope>
    <source>
        <strain evidence="7 8">DY22613</strain>
    </source>
</reference>
<feature type="binding site" evidence="5">
    <location>
        <position position="139"/>
    </location>
    <ligand>
        <name>Mn(2+)</name>
        <dbReference type="ChEBI" id="CHEBI:29035"/>
        <label>2</label>
    </ligand>
</feature>
<accession>A0A3S9SY75</accession>
<dbReference type="Proteomes" id="UP000267250">
    <property type="component" value="Chromosome"/>
</dbReference>
<gene>
    <name evidence="7" type="ORF">BBF96_07590</name>
</gene>
<comment type="similarity">
    <text evidence="1">Belongs to the peptidase M20 family.</text>
</comment>
<protein>
    <submittedName>
        <fullName evidence="7">Peptidase M20</fullName>
    </submittedName>
</protein>
<dbReference type="InterPro" id="IPR002933">
    <property type="entry name" value="Peptidase_M20"/>
</dbReference>
<name>A0A3S9SY75_9FIRM</name>
<evidence type="ECO:0000256" key="3">
    <source>
        <dbReference type="ARBA" id="ARBA00022801"/>
    </source>
</evidence>
<dbReference type="KEGG" id="aft:BBF96_07590"/>
<sequence length="396" mass="43622">MKERIRQEINKIFDELIQIRRYFHRFPELGFQEVKTSEKIAQLLEKWGLEVQKGIAKTGVVGLLKGSRPGKTLGIRSDIDALPIVEQTGLEFASEHSGIMHACGHDGHIAIALGTARVLSALKDQIAGNVKFIFQPAEEGPGGAEKMIEEGILENPSVDAIIGLHIWPEIPSGSIGISKGPIMAAADRFDIKIIGVGGHGAVPHKAVDPVVIGSEVVVALQNLISREIDPLDSAVISIGTFQAGSAFNIIPKEAELSGTVRTFNPKLRELLPQRIEEIVAGITKALRAEYEYKYHYYYPVTINDPEFTEFFRKVAVDLIGADRVREIPRPSMGGEDFSFYLQKVPGTFFFLGTRNEKKGLNKSVHHPEYTIDEDILPIGVELFCGTALTYLKPDSQ</sequence>
<evidence type="ECO:0000313" key="7">
    <source>
        <dbReference type="EMBL" id="AZR73259.1"/>
    </source>
</evidence>
<dbReference type="GO" id="GO:0019877">
    <property type="term" value="P:diaminopimelate biosynthetic process"/>
    <property type="evidence" value="ECO:0007669"/>
    <property type="project" value="UniProtKB-ARBA"/>
</dbReference>
<dbReference type="PIRSF" id="PIRSF005962">
    <property type="entry name" value="Pept_M20D_amidohydro"/>
    <property type="match status" value="1"/>
</dbReference>
<evidence type="ECO:0000256" key="1">
    <source>
        <dbReference type="ARBA" id="ARBA00006153"/>
    </source>
</evidence>
<feature type="binding site" evidence="5">
    <location>
        <position position="103"/>
    </location>
    <ligand>
        <name>Mn(2+)</name>
        <dbReference type="ChEBI" id="CHEBI:29035"/>
        <label>2</label>
    </ligand>
</feature>
<dbReference type="FunFam" id="3.40.630.10:FF:000006">
    <property type="entry name" value="N-acetyldiaminopimelate deacetylase"/>
    <property type="match status" value="1"/>
</dbReference>
<comment type="cofactor">
    <cofactor evidence="5">
        <name>Mn(2+)</name>
        <dbReference type="ChEBI" id="CHEBI:29035"/>
    </cofactor>
    <text evidence="5">The Mn(2+) ion enhances activity.</text>
</comment>
<dbReference type="PANTHER" id="PTHR11014:SF63">
    <property type="entry name" value="METALLOPEPTIDASE, PUTATIVE (AFU_ORTHOLOGUE AFUA_6G09600)-RELATED"/>
    <property type="match status" value="1"/>
</dbReference>
<organism evidence="7 8">
    <name type="scientific">Anoxybacter fermentans</name>
    <dbReference type="NCBI Taxonomy" id="1323375"/>
    <lineage>
        <taxon>Bacteria</taxon>
        <taxon>Bacillati</taxon>
        <taxon>Bacillota</taxon>
        <taxon>Clostridia</taxon>
        <taxon>Halanaerobiales</taxon>
        <taxon>Anoxybacter</taxon>
    </lineage>
</organism>
<evidence type="ECO:0000256" key="4">
    <source>
        <dbReference type="ARBA" id="ARBA00052737"/>
    </source>
</evidence>
<evidence type="ECO:0000256" key="5">
    <source>
        <dbReference type="PIRSR" id="PIRSR005962-1"/>
    </source>
</evidence>
<keyword evidence="8" id="KW-1185">Reference proteome</keyword>
<dbReference type="GO" id="GO:0050118">
    <property type="term" value="F:N-acetyldiaminopimelate deacetylase activity"/>
    <property type="evidence" value="ECO:0007669"/>
    <property type="project" value="UniProtKB-ARBA"/>
</dbReference>
<dbReference type="Pfam" id="PF07687">
    <property type="entry name" value="M20_dimer"/>
    <property type="match status" value="1"/>
</dbReference>
<dbReference type="SUPFAM" id="SSF53187">
    <property type="entry name" value="Zn-dependent exopeptidases"/>
    <property type="match status" value="1"/>
</dbReference>
<dbReference type="SUPFAM" id="SSF55031">
    <property type="entry name" value="Bacterial exopeptidase dimerisation domain"/>
    <property type="match status" value="1"/>
</dbReference>
<evidence type="ECO:0000256" key="2">
    <source>
        <dbReference type="ARBA" id="ARBA00022723"/>
    </source>
</evidence>
<dbReference type="GO" id="GO:0046872">
    <property type="term" value="F:metal ion binding"/>
    <property type="evidence" value="ECO:0007669"/>
    <property type="project" value="UniProtKB-KW"/>
</dbReference>
<dbReference type="Pfam" id="PF01546">
    <property type="entry name" value="Peptidase_M20"/>
    <property type="match status" value="1"/>
</dbReference>
<evidence type="ECO:0000259" key="6">
    <source>
        <dbReference type="Pfam" id="PF07687"/>
    </source>
</evidence>
<proteinExistence type="inferred from homology"/>
<dbReference type="Gene3D" id="3.40.630.10">
    <property type="entry name" value="Zn peptidases"/>
    <property type="match status" value="1"/>
</dbReference>
<dbReference type="AlphaFoldDB" id="A0A3S9SY75"/>
<keyword evidence="5" id="KW-0464">Manganese</keyword>
<dbReference type="InterPro" id="IPR036264">
    <property type="entry name" value="Bact_exopeptidase_dim_dom"/>
</dbReference>
<feature type="binding site" evidence="5">
    <location>
        <position position="105"/>
    </location>
    <ligand>
        <name>Mn(2+)</name>
        <dbReference type="ChEBI" id="CHEBI:29035"/>
        <label>2</label>
    </ligand>
</feature>